<dbReference type="Proteomes" id="UP000346198">
    <property type="component" value="Unassembled WGS sequence"/>
</dbReference>
<dbReference type="InterPro" id="IPR017850">
    <property type="entry name" value="Alkaline_phosphatase_core_sf"/>
</dbReference>
<name>A0A6C2UGL2_9BACT</name>
<protein>
    <recommendedName>
        <fullName evidence="1">N-sulphoglucosamine sulphohydrolase C-terminal domain-containing protein</fullName>
    </recommendedName>
</protein>
<keyword evidence="3" id="KW-1185">Reference proteome</keyword>
<sequence length="90" mass="10387">MSNTQCRAVGEWELYDLETDPSEMKNQIDNPEYADVAVRMRQELDSLRRHYEVPENEPMDLGNVSQFFHSSEQLKRAGRNATGKAEGKLQ</sequence>
<gene>
    <name evidence="2" type="ORF">SCARR_01047</name>
</gene>
<dbReference type="AlphaFoldDB" id="A0A6C2UGL2"/>
<evidence type="ECO:0000259" key="1">
    <source>
        <dbReference type="Pfam" id="PF16347"/>
    </source>
</evidence>
<dbReference type="Gene3D" id="3.40.720.10">
    <property type="entry name" value="Alkaline Phosphatase, subunit A"/>
    <property type="match status" value="1"/>
</dbReference>
<dbReference type="EMBL" id="CAAHFH010000001">
    <property type="protein sequence ID" value="VGO18993.1"/>
    <property type="molecule type" value="Genomic_DNA"/>
</dbReference>
<proteinExistence type="predicted"/>
<organism evidence="2 3">
    <name type="scientific">Pontiella sulfatireligans</name>
    <dbReference type="NCBI Taxonomy" id="2750658"/>
    <lineage>
        <taxon>Bacteria</taxon>
        <taxon>Pseudomonadati</taxon>
        <taxon>Kiritimatiellota</taxon>
        <taxon>Kiritimatiellia</taxon>
        <taxon>Kiritimatiellales</taxon>
        <taxon>Pontiellaceae</taxon>
        <taxon>Pontiella</taxon>
    </lineage>
</organism>
<evidence type="ECO:0000313" key="2">
    <source>
        <dbReference type="EMBL" id="VGO18993.1"/>
    </source>
</evidence>
<feature type="domain" description="N-sulphoglucosamine sulphohydrolase C-terminal" evidence="1">
    <location>
        <begin position="9"/>
        <end position="49"/>
    </location>
</feature>
<evidence type="ECO:0000313" key="3">
    <source>
        <dbReference type="Proteomes" id="UP000346198"/>
    </source>
</evidence>
<dbReference type="Pfam" id="PF16347">
    <property type="entry name" value="SGSH_C"/>
    <property type="match status" value="1"/>
</dbReference>
<dbReference type="SUPFAM" id="SSF53649">
    <property type="entry name" value="Alkaline phosphatase-like"/>
    <property type="match status" value="1"/>
</dbReference>
<dbReference type="InterPro" id="IPR032506">
    <property type="entry name" value="SGSH_C"/>
</dbReference>
<accession>A0A6C2UGL2</accession>
<reference evidence="2 3" key="1">
    <citation type="submission" date="2019-04" db="EMBL/GenBank/DDBJ databases">
        <authorList>
            <person name="Van Vliet M D."/>
        </authorList>
    </citation>
    <scope>NUCLEOTIDE SEQUENCE [LARGE SCALE GENOMIC DNA]</scope>
    <source>
        <strain evidence="2 3">F21</strain>
    </source>
</reference>
<dbReference type="RefSeq" id="WP_168433011.1">
    <property type="nucleotide sequence ID" value="NZ_CAAHFH010000001.1"/>
</dbReference>